<organism evidence="1 2">
    <name type="scientific">Fluviispira multicolorata</name>
    <dbReference type="NCBI Taxonomy" id="2654512"/>
    <lineage>
        <taxon>Bacteria</taxon>
        <taxon>Pseudomonadati</taxon>
        <taxon>Bdellovibrionota</taxon>
        <taxon>Oligoflexia</taxon>
        <taxon>Silvanigrellales</taxon>
        <taxon>Silvanigrellaceae</taxon>
        <taxon>Fluviispira</taxon>
    </lineage>
</organism>
<protein>
    <submittedName>
        <fullName evidence="1">Uncharacterized protein</fullName>
    </submittedName>
</protein>
<dbReference type="AlphaFoldDB" id="A0A833N4T3"/>
<dbReference type="EMBL" id="WFLN01000004">
    <property type="protein sequence ID" value="KAB8033172.1"/>
    <property type="molecule type" value="Genomic_DNA"/>
</dbReference>
<comment type="caution">
    <text evidence="1">The sequence shown here is derived from an EMBL/GenBank/DDBJ whole genome shotgun (WGS) entry which is preliminary data.</text>
</comment>
<sequence length="523" mass="59669">MIRTRDNLLPNLMLIFSLFLYSSQVFSSSLESNSSLFAPSIKSAFEEVSEMNEMSEIKESESNVSNINSSDISNIKYQISTQSLISHLGKQDEAIVTITNTSSSELLKIEPLQLPLPLQLQNETCMGELHPSQSCIYKVNFSPDSLEQNGEIDLKIIYSYGQGDKILNLKKLKYRTIPKNVINLSQFDEVYSSLNIGTVCADKIIYANGNHNIPIFLTLNITDTNYKKVNVNYDEVYGAVQIFVRRGNTNQFITKYNEKGTYNVLNKKNKFSRCMKSPTNHSYSEHKLFFSSSNGGENIIIGGKIDYINRKGEIKSIQTSDNGYLNLHSFDKIIYPTENLFHLVQEKSTNFGFTASTRSVIKVSPKVENYPNLYHYRLKSFSLTDTTFGEHQTTGLRPLKFKKEKFNLIPIYNHGDFSINYKTGDNYEMPINYNYNYGRKFGLLDLVSLKHKPNNIDSIIIDDSYFSLASFQANDLALITQSYCYGCTHVSADVYFKLTMEGFDAFGNDFKFISDSRQNNLYL</sequence>
<name>A0A833N4T3_9BACT</name>
<dbReference type="Gene3D" id="2.60.40.10">
    <property type="entry name" value="Immunoglobulins"/>
    <property type="match status" value="1"/>
</dbReference>
<evidence type="ECO:0000313" key="2">
    <source>
        <dbReference type="Proteomes" id="UP000442694"/>
    </source>
</evidence>
<dbReference type="InterPro" id="IPR013783">
    <property type="entry name" value="Ig-like_fold"/>
</dbReference>
<proteinExistence type="predicted"/>
<evidence type="ECO:0000313" key="1">
    <source>
        <dbReference type="EMBL" id="KAB8033172.1"/>
    </source>
</evidence>
<keyword evidence="2" id="KW-1185">Reference proteome</keyword>
<reference evidence="1 2" key="1">
    <citation type="submission" date="2019-10" db="EMBL/GenBank/DDBJ databases">
        <title>New genus of Silvanigrellaceae.</title>
        <authorList>
            <person name="Pitt A."/>
            <person name="Hahn M.W."/>
        </authorList>
    </citation>
    <scope>NUCLEOTIDE SEQUENCE [LARGE SCALE GENOMIC DNA]</scope>
    <source>
        <strain evidence="1 2">33A1-SZDP</strain>
    </source>
</reference>
<accession>A0A833N4T3</accession>
<dbReference type="RefSeq" id="WP_152211260.1">
    <property type="nucleotide sequence ID" value="NZ_WFLN01000004.1"/>
</dbReference>
<dbReference type="Proteomes" id="UP000442694">
    <property type="component" value="Unassembled WGS sequence"/>
</dbReference>
<gene>
    <name evidence="1" type="ORF">GCL57_00310</name>
</gene>